<sequence length="108" mass="12111">MTNLPIPVISALRKLGQDINDARRRRRITAQLMAERAGLSRSTIGKIEKGDPTTSIGSYGAVLFVLGMEKRLSDLVDSMHDLVGRRLEDENLPQRVRLPNKINEKSDE</sequence>
<reference evidence="3" key="3">
    <citation type="journal article" date="2020" name="Int. J. Syst. Evol. Microbiol.">
        <title>Reclassification of Francisella noatunensis subsp. orientalis Ottem et al. 2009 as Francisella orientalis sp. nov., Francisella noatunensis subsp. chilensis subsp. nov. and emended description of Francisella noatunensis.</title>
        <authorList>
            <person name="Ramirez-Paredes J.G."/>
            <person name="Larsson P."/>
            <person name="Thompson K.D."/>
            <person name="Penman D.J."/>
            <person name="Busse H.J."/>
            <person name="Ohrman C."/>
            <person name="Sjodin A."/>
            <person name="Soto E."/>
            <person name="Richards R.H."/>
            <person name="Adams A."/>
            <person name="Colquhoun D.J."/>
        </authorList>
    </citation>
    <scope>NUCLEOTIDE SEQUENCE</scope>
    <source>
        <strain evidence="3">LADL-07285A</strain>
    </source>
</reference>
<dbReference type="GO" id="GO:0003677">
    <property type="term" value="F:DNA binding"/>
    <property type="evidence" value="ECO:0007669"/>
    <property type="project" value="InterPro"/>
</dbReference>
<dbReference type="PROSITE" id="PS50943">
    <property type="entry name" value="HTH_CROC1"/>
    <property type="match status" value="1"/>
</dbReference>
<gene>
    <name evidence="3" type="ORF">CHQ83_02230</name>
    <name evidence="2" type="ORF">FNO190_0376</name>
</gene>
<organism evidence="3 5">
    <name type="scientific">Francisella orientalis</name>
    <dbReference type="NCBI Taxonomy" id="299583"/>
    <lineage>
        <taxon>Bacteria</taxon>
        <taxon>Pseudomonadati</taxon>
        <taxon>Pseudomonadota</taxon>
        <taxon>Gammaproteobacteria</taxon>
        <taxon>Thiotrichales</taxon>
        <taxon>Francisellaceae</taxon>
        <taxon>Francisella</taxon>
    </lineage>
</organism>
<evidence type="ECO:0000313" key="2">
    <source>
        <dbReference type="EMBL" id="AKN88218.1"/>
    </source>
</evidence>
<dbReference type="InterPro" id="IPR001387">
    <property type="entry name" value="Cro/C1-type_HTH"/>
</dbReference>
<evidence type="ECO:0000259" key="1">
    <source>
        <dbReference type="PROSITE" id="PS50943"/>
    </source>
</evidence>
<reference evidence="2" key="2">
    <citation type="submission" date="2017-08" db="EMBL/GenBank/DDBJ databases">
        <title>Complete Genome Sequence of Francisella noatunensis subsp. orientalis strain FNO190.</title>
        <authorList>
            <person name="Pereira F.L."/>
            <person name="Goncalves L.A."/>
            <person name="Guilherme T.C."/>
            <person name="Soares S.C."/>
            <person name="Dorella F.A."/>
            <person name="Carvalho A.F."/>
            <person name="Leibowitz M.P."/>
            <person name="Leal C.A.G."/>
            <person name="Azevedo V.A.C."/>
            <person name="Figueiredo H.C.P."/>
        </authorList>
    </citation>
    <scope>NUCLEOTIDE SEQUENCE</scope>
    <source>
        <strain evidence="2">FNO190</strain>
    </source>
</reference>
<accession>A0AAP7FVC5</accession>
<dbReference type="RefSeq" id="WP_014714456.1">
    <property type="nucleotide sequence ID" value="NZ_CP011923.2"/>
</dbReference>
<evidence type="ECO:0000313" key="4">
    <source>
        <dbReference type="Proteomes" id="UP000035930"/>
    </source>
</evidence>
<feature type="domain" description="HTH cro/C1-type" evidence="1">
    <location>
        <begin position="19"/>
        <end position="50"/>
    </location>
</feature>
<reference evidence="4" key="1">
    <citation type="submission" date="2015-02" db="EMBL/GenBank/DDBJ databases">
        <title>Complete genome sequence of Francisella noatunensis subsp. orientalis FNO190 isolated from farm-raised Nile tilapia in Brazil.</title>
        <authorList>
            <person name="Figueiredo H.C.P."/>
            <person name="Leal C.A.G."/>
            <person name="Pereira F.L."/>
            <person name="Soares S.C."/>
            <person name="Goncalves L.A."/>
            <person name="Dorella F.A."/>
            <person name="Carvalho A.F."/>
            <person name="Azevedo V.A.C."/>
        </authorList>
    </citation>
    <scope>NUCLEOTIDE SEQUENCE [LARGE SCALE GENOMIC DNA]</scope>
    <source>
        <strain evidence="4">FNO190</strain>
    </source>
</reference>
<dbReference type="Pfam" id="PF01381">
    <property type="entry name" value="HTH_3"/>
    <property type="match status" value="1"/>
</dbReference>
<dbReference type="EMBL" id="QPQM01000001">
    <property type="protein sequence ID" value="NIY56250.1"/>
    <property type="molecule type" value="Genomic_DNA"/>
</dbReference>
<name>A0AAP7FVC5_9GAMM</name>
<keyword evidence="4" id="KW-1185">Reference proteome</keyword>
<dbReference type="CDD" id="cd00093">
    <property type="entry name" value="HTH_XRE"/>
    <property type="match status" value="1"/>
</dbReference>
<dbReference type="AlphaFoldDB" id="A0AAP7FVC5"/>
<evidence type="ECO:0000313" key="3">
    <source>
        <dbReference type="EMBL" id="NIY56250.1"/>
    </source>
</evidence>
<dbReference type="SUPFAM" id="SSF47413">
    <property type="entry name" value="lambda repressor-like DNA-binding domains"/>
    <property type="match status" value="1"/>
</dbReference>
<dbReference type="Proteomes" id="UP000035930">
    <property type="component" value="Chromosome"/>
</dbReference>
<dbReference type="Gene3D" id="1.10.260.40">
    <property type="entry name" value="lambda repressor-like DNA-binding domains"/>
    <property type="match status" value="1"/>
</dbReference>
<proteinExistence type="predicted"/>
<evidence type="ECO:0000313" key="5">
    <source>
        <dbReference type="Proteomes" id="UP000774689"/>
    </source>
</evidence>
<dbReference type="EMBL" id="CP011923">
    <property type="protein sequence ID" value="AKN88218.1"/>
    <property type="molecule type" value="Genomic_DNA"/>
</dbReference>
<dbReference type="Proteomes" id="UP000774689">
    <property type="component" value="Unassembled WGS sequence"/>
</dbReference>
<protein>
    <submittedName>
        <fullName evidence="3">Helix-turn-helix domain-containing protein</fullName>
    </submittedName>
    <submittedName>
        <fullName evidence="2">Transcriptional regulator</fullName>
    </submittedName>
</protein>
<dbReference type="InterPro" id="IPR010982">
    <property type="entry name" value="Lambda_DNA-bd_dom_sf"/>
</dbReference>
<dbReference type="GeneID" id="45432561"/>